<name>A0A4V1ERZ5_9BACT</name>
<dbReference type="PANTHER" id="PTHR18934:SF99">
    <property type="entry name" value="ATP-DEPENDENT RNA HELICASE DHX37-RELATED"/>
    <property type="match status" value="1"/>
</dbReference>
<dbReference type="PROSITE" id="PS51194">
    <property type="entry name" value="HELICASE_CTER"/>
    <property type="match status" value="1"/>
</dbReference>
<dbReference type="Gene3D" id="1.20.120.1080">
    <property type="match status" value="1"/>
</dbReference>
<dbReference type="GO" id="GO:0003724">
    <property type="term" value="F:RNA helicase activity"/>
    <property type="evidence" value="ECO:0007669"/>
    <property type="project" value="UniProtKB-EC"/>
</dbReference>
<dbReference type="InterPro" id="IPR011709">
    <property type="entry name" value="DEAD-box_helicase_OB_fold"/>
</dbReference>
<dbReference type="Pfam" id="PF00270">
    <property type="entry name" value="DEAD"/>
    <property type="match status" value="1"/>
</dbReference>
<dbReference type="NCBIfam" id="TIGR01967">
    <property type="entry name" value="DEAH_box_HrpA"/>
    <property type="match status" value="1"/>
</dbReference>
<dbReference type="SMART" id="SM00847">
    <property type="entry name" value="HA2"/>
    <property type="match status" value="1"/>
</dbReference>
<dbReference type="GO" id="GO:0016787">
    <property type="term" value="F:hydrolase activity"/>
    <property type="evidence" value="ECO:0007669"/>
    <property type="project" value="UniProtKB-KW"/>
</dbReference>
<evidence type="ECO:0000256" key="1">
    <source>
        <dbReference type="ARBA" id="ARBA00022741"/>
    </source>
</evidence>
<dbReference type="CDD" id="cd18791">
    <property type="entry name" value="SF2_C_RHA"/>
    <property type="match status" value="1"/>
</dbReference>
<evidence type="ECO:0000259" key="5">
    <source>
        <dbReference type="PROSITE" id="PS51192"/>
    </source>
</evidence>
<evidence type="ECO:0000256" key="4">
    <source>
        <dbReference type="ARBA" id="ARBA00022840"/>
    </source>
</evidence>
<dbReference type="SMART" id="SM00382">
    <property type="entry name" value="AAA"/>
    <property type="match status" value="1"/>
</dbReference>
<reference evidence="7 8" key="2">
    <citation type="submission" date="2019-05" db="EMBL/GenBank/DDBJ databases">
        <authorList>
            <person name="Suflita J.M."/>
            <person name="Marks C.R."/>
        </authorList>
    </citation>
    <scope>NUCLEOTIDE SEQUENCE [LARGE SCALE GENOMIC DNA]</scope>
    <source>
        <strain evidence="7 8">ALDC</strain>
    </source>
</reference>
<evidence type="ECO:0000256" key="2">
    <source>
        <dbReference type="ARBA" id="ARBA00022801"/>
    </source>
</evidence>
<reference evidence="7 8" key="1">
    <citation type="submission" date="2019-05" db="EMBL/GenBank/DDBJ databases">
        <title>The Complete Genome Sequence of the n-alkane-degrading Desulfoglaeba alkanexedens ALDC reveals multiple alkylsuccinate synthase gene clusters.</title>
        <authorList>
            <person name="Callaghan A.V."/>
            <person name="Davidova I.A."/>
            <person name="Duncan K.E."/>
            <person name="Morris B."/>
            <person name="McInerney M.J."/>
        </authorList>
    </citation>
    <scope>NUCLEOTIDE SEQUENCE [LARGE SCALE GENOMIC DNA]</scope>
    <source>
        <strain evidence="7 8">ALDC</strain>
    </source>
</reference>
<dbReference type="EC" id="3.6.4.13" evidence="7"/>
<dbReference type="Pfam" id="PF04408">
    <property type="entry name" value="WHD_HA2"/>
    <property type="match status" value="1"/>
</dbReference>
<dbReference type="GO" id="GO:0005524">
    <property type="term" value="F:ATP binding"/>
    <property type="evidence" value="ECO:0007669"/>
    <property type="project" value="UniProtKB-KW"/>
</dbReference>
<dbReference type="InterPro" id="IPR007502">
    <property type="entry name" value="Helicase-assoc_dom"/>
</dbReference>
<keyword evidence="4" id="KW-0067">ATP-binding</keyword>
<dbReference type="PROSITE" id="PS51192">
    <property type="entry name" value="HELICASE_ATP_BIND_1"/>
    <property type="match status" value="1"/>
</dbReference>
<dbReference type="SUPFAM" id="SSF52540">
    <property type="entry name" value="P-loop containing nucleoside triphosphate hydrolases"/>
    <property type="match status" value="1"/>
</dbReference>
<dbReference type="FunFam" id="1.20.120.1080:FF:000005">
    <property type="entry name" value="ATP-dependent helicase HrpA"/>
    <property type="match status" value="1"/>
</dbReference>
<dbReference type="InterPro" id="IPR027417">
    <property type="entry name" value="P-loop_NTPase"/>
</dbReference>
<protein>
    <submittedName>
        <fullName evidence="7">ATP-dependent RNA helicase HrpA</fullName>
        <ecNumber evidence="7">3.6.4.13</ecNumber>
    </submittedName>
</protein>
<keyword evidence="1" id="KW-0547">Nucleotide-binding</keyword>
<dbReference type="RefSeq" id="WP_137425638.1">
    <property type="nucleotide sequence ID" value="NZ_CP040098.1"/>
</dbReference>
<keyword evidence="3 7" id="KW-0347">Helicase</keyword>
<dbReference type="InterPro" id="IPR010222">
    <property type="entry name" value="RNA_helicase_HrpA"/>
</dbReference>
<dbReference type="AlphaFoldDB" id="A0A4V1ERZ5"/>
<gene>
    <name evidence="7" type="primary">hrpA</name>
    <name evidence="7" type="ORF">FDQ92_15000</name>
</gene>
<dbReference type="Pfam" id="PF00271">
    <property type="entry name" value="Helicase_C"/>
    <property type="match status" value="1"/>
</dbReference>
<evidence type="ECO:0000259" key="6">
    <source>
        <dbReference type="PROSITE" id="PS51194"/>
    </source>
</evidence>
<dbReference type="Pfam" id="PF07717">
    <property type="entry name" value="OB_NTP_bind"/>
    <property type="match status" value="1"/>
</dbReference>
<dbReference type="InterPro" id="IPR014001">
    <property type="entry name" value="Helicase_ATP-bd"/>
</dbReference>
<feature type="domain" description="Helicase C-terminal" evidence="6">
    <location>
        <begin position="213"/>
        <end position="384"/>
    </location>
</feature>
<dbReference type="InterPro" id="IPR024590">
    <property type="entry name" value="HrpA_C"/>
</dbReference>
<dbReference type="InterPro" id="IPR011545">
    <property type="entry name" value="DEAD/DEAH_box_helicase_dom"/>
</dbReference>
<dbReference type="PANTHER" id="PTHR18934">
    <property type="entry name" value="ATP-DEPENDENT RNA HELICASE"/>
    <property type="match status" value="1"/>
</dbReference>
<accession>A0A4V1ERZ5</accession>
<dbReference type="KEGG" id="dax:FDQ92_15000"/>
<dbReference type="InterPro" id="IPR001650">
    <property type="entry name" value="Helicase_C-like"/>
</dbReference>
<dbReference type="OrthoDB" id="9805617at2"/>
<keyword evidence="8" id="KW-1185">Reference proteome</keyword>
<dbReference type="InterPro" id="IPR048333">
    <property type="entry name" value="HA2_WH"/>
</dbReference>
<dbReference type="EMBL" id="CP040098">
    <property type="protein sequence ID" value="QCQ23361.1"/>
    <property type="molecule type" value="Genomic_DNA"/>
</dbReference>
<feature type="domain" description="Helicase ATP-binding" evidence="5">
    <location>
        <begin position="25"/>
        <end position="188"/>
    </location>
</feature>
<evidence type="ECO:0000313" key="8">
    <source>
        <dbReference type="Proteomes" id="UP000298602"/>
    </source>
</evidence>
<evidence type="ECO:0000313" key="7">
    <source>
        <dbReference type="EMBL" id="QCQ23361.1"/>
    </source>
</evidence>
<dbReference type="Pfam" id="PF21010">
    <property type="entry name" value="HA2_C"/>
    <property type="match status" value="1"/>
</dbReference>
<dbReference type="Pfam" id="PF11898">
    <property type="entry name" value="DUF3418"/>
    <property type="match status" value="1"/>
</dbReference>
<sequence length="1246" mass="142736">MSEWNISHLRYPVDLPITDRRDVIVRAILDHQVVVVTGDTGSGKSTQIPKMCLEAGRGRAGFIGITQPRRIAAVTLARRVAEELGEKGASLVGYKIRFQDRTSRTTRIKFMTDGILLAEAQRDRLFRAYDTLIIDEAHERSLNIDFLLGMLRRTLPQRPDLKVIVTSATIDPERFSEAFGGAPMIEVSGRTYPVEVRYRPPAPGSGEEGEDTPVDQAVEAVVELKRSGCRGDVLVFMPTESDIRETVARLEERRFPHTEVLPLFGRLAGADQQRIFRPVSGEKIVVATNVAETSITIPGIRYVVDTGLARLSQYNPRTRTEGLPVVSISRASADQRKGRCGRVGPGICIRLYAEEDYQARPAFTPPEIQRSNLAEVILRMLAMNLGDVRDFPFLDPPAPQAVKDGFAVLRELGAIDDRDRLTPMGRLMARFPLDPRLSRMLLQAREEGALRPMIVLCAALSVQDPRERPAEKEAQADQAHAAFRDRRSDFVTLLNIWRACEDQWRQAPSQGALRRFCKDNFLSYRRVREWRDVHDEIVEILKEIRGFRLQDEPPGVSYEAVHRAVTSGFLSNIAVKKEKNLYLGTKGRKVMLFPGSGLFNRGGEWIVAAELVQTSRLFARTAAQVQPEWIEEFGKHLCRSSYEEPHWEKRRGQVVALERVTLYGLVIVNGRRVNYGRIRPKEAREIFIRSGLVEAEMPGKYGFLEHNRKLIQRIRDMEDRIRRRELLVDDEALYAFYDARLPEIADIRSFNRWLKDQGGDEVLRMSEDDLLRFRPESETLEQFPGSLDFEDMRLPLRYSFSPGDESDGVTVTVPLHLLSRLRPEPFEWVVPGLISEKVTALLRSLPKSVRRRLVPIPETVEKVLERLPFRRGDFYAELSRCLEEVSGVAVSVNEWDREGLPAHLKMRFLVVDAAGKALGSGRDLETVQELAGKRHEDRAWTEARKRWEREGITTWDFGPLPQTIELGKDAYGVMRCAYPGFVAEGRTVAVRLFDDPEKAKGATRDGLLVLYQWAFAPLLKSLRKDWVFPKDMAFMVRFMGDMKEADRRLQIYLLREIFELHDPQPPDEVRFRAKILELKDDLRRLAEQRRGEVLEVVRERYEVQRVLSGFNAKAQGNDAALERLKAVREELERLVPGDFLEHMRSSELRELPRYLKGLRIRAERAYVAPEKDRSKAARIEPFLEALSRAEAGGEAKTVQARAFLDEYRLLLEEFKISLFAPEIKTRFPVSAQRLENKWRQWEQIPH</sequence>
<evidence type="ECO:0000256" key="3">
    <source>
        <dbReference type="ARBA" id="ARBA00022806"/>
    </source>
</evidence>
<dbReference type="Proteomes" id="UP000298602">
    <property type="component" value="Chromosome"/>
</dbReference>
<keyword evidence="2 7" id="KW-0378">Hydrolase</keyword>
<dbReference type="GO" id="GO:0003723">
    <property type="term" value="F:RNA binding"/>
    <property type="evidence" value="ECO:0007669"/>
    <property type="project" value="TreeGrafter"/>
</dbReference>
<proteinExistence type="predicted"/>
<dbReference type="SMART" id="SM00487">
    <property type="entry name" value="DEXDc"/>
    <property type="match status" value="1"/>
</dbReference>
<organism evidence="7 8">
    <name type="scientific">Desulfoglaeba alkanexedens ALDC</name>
    <dbReference type="NCBI Taxonomy" id="980445"/>
    <lineage>
        <taxon>Bacteria</taxon>
        <taxon>Pseudomonadati</taxon>
        <taxon>Thermodesulfobacteriota</taxon>
        <taxon>Syntrophobacteria</taxon>
        <taxon>Syntrophobacterales</taxon>
        <taxon>Syntrophobacteraceae</taxon>
        <taxon>Desulfoglaeba</taxon>
    </lineage>
</organism>
<dbReference type="Gene3D" id="3.40.50.300">
    <property type="entry name" value="P-loop containing nucleotide triphosphate hydrolases"/>
    <property type="match status" value="2"/>
</dbReference>
<dbReference type="SMART" id="SM00490">
    <property type="entry name" value="HELICc"/>
    <property type="match status" value="1"/>
</dbReference>
<dbReference type="InterPro" id="IPR003593">
    <property type="entry name" value="AAA+_ATPase"/>
</dbReference>